<keyword evidence="1" id="KW-0472">Membrane</keyword>
<feature type="transmembrane region" description="Helical" evidence="1">
    <location>
        <begin position="81"/>
        <end position="100"/>
    </location>
</feature>
<accession>A0AAX3ZU97</accession>
<dbReference type="Proteomes" id="UP001231701">
    <property type="component" value="Chromosome"/>
</dbReference>
<gene>
    <name evidence="2" type="ORF">P7W03_34215</name>
</gene>
<keyword evidence="1" id="KW-0812">Transmembrane</keyword>
<sequence length="308" mass="32539">MRNGRGTLTALHLLLVWATMATAVPMLGFGLVAAAWGGGTAATAPVLLVGVPLALGLLTVAGLPARTVVPLCGSMSRRLGWAVLVFVLGTLGVVAGLAAYGGDVDLGSAETRVALTGVPYAVAAAFFVPSRWVRWGALAVLAAGVAYGGVVGPAQARQRQHEAETARYRERAALLYLGDAPPGMRVAHAEVGPASFVVDYRPVREGHEEGYVGLVVRTPLTPALRCPEFAPENETCTVTPQGEMIRVGDIPGSTDAVTLTRRHRSAEVEVSSQTLDERGLRRLLDTLHPLSDAEMRELMKEKRIVHSL</sequence>
<dbReference type="RefSeq" id="WP_137962285.1">
    <property type="nucleotide sequence ID" value="NZ_CP121271.1"/>
</dbReference>
<dbReference type="AlphaFoldDB" id="A0AAX3ZU97"/>
<dbReference type="GeneID" id="90947201"/>
<feature type="transmembrane region" description="Helical" evidence="1">
    <location>
        <begin position="47"/>
        <end position="69"/>
    </location>
</feature>
<reference evidence="2" key="1">
    <citation type="submission" date="2023-03" db="EMBL/GenBank/DDBJ databases">
        <title>Borrelidin-producing and root-colonizing Streptomyces rochei is a potent biopesticide for soil-borne oomycete-caused plant diseases.</title>
        <authorList>
            <person name="Zhou D."/>
            <person name="Wang X."/>
            <person name="Navarro-Munoz J.C."/>
            <person name="Li W."/>
            <person name="Li J."/>
            <person name="Jiu M."/>
            <person name="Deng S."/>
            <person name="Ye Y."/>
            <person name="Daly P."/>
            <person name="Wei L."/>
        </authorList>
    </citation>
    <scope>NUCLEOTIDE SEQUENCE</scope>
    <source>
        <strain evidence="2">JK1</strain>
    </source>
</reference>
<keyword evidence="1" id="KW-1133">Transmembrane helix</keyword>
<organism evidence="2 3">
    <name type="scientific">Streptomyces rochei</name>
    <name type="common">Streptomyces parvullus</name>
    <dbReference type="NCBI Taxonomy" id="1928"/>
    <lineage>
        <taxon>Bacteria</taxon>
        <taxon>Bacillati</taxon>
        <taxon>Actinomycetota</taxon>
        <taxon>Actinomycetes</taxon>
        <taxon>Kitasatosporales</taxon>
        <taxon>Streptomycetaceae</taxon>
        <taxon>Streptomyces</taxon>
        <taxon>Streptomyces rochei group</taxon>
    </lineage>
</organism>
<evidence type="ECO:0000256" key="1">
    <source>
        <dbReference type="SAM" id="Phobius"/>
    </source>
</evidence>
<protein>
    <submittedName>
        <fullName evidence="2">Uncharacterized protein</fullName>
    </submittedName>
</protein>
<evidence type="ECO:0000313" key="3">
    <source>
        <dbReference type="Proteomes" id="UP001231701"/>
    </source>
</evidence>
<feature type="transmembrane region" description="Helical" evidence="1">
    <location>
        <begin position="132"/>
        <end position="151"/>
    </location>
</feature>
<proteinExistence type="predicted"/>
<evidence type="ECO:0000313" key="2">
    <source>
        <dbReference type="EMBL" id="WMC90370.1"/>
    </source>
</evidence>
<dbReference type="EMBL" id="CP121271">
    <property type="protein sequence ID" value="WMC90370.1"/>
    <property type="molecule type" value="Genomic_DNA"/>
</dbReference>
<name>A0AAX3ZU97_STRRO</name>